<feature type="domain" description="Glycosyltransferase 2-like" evidence="1">
    <location>
        <begin position="8"/>
        <end position="112"/>
    </location>
</feature>
<dbReference type="OrthoDB" id="9810303at2"/>
<dbReference type="PANTHER" id="PTHR22916">
    <property type="entry name" value="GLYCOSYLTRANSFERASE"/>
    <property type="match status" value="1"/>
</dbReference>
<accession>A0A238Z246</accession>
<evidence type="ECO:0000313" key="2">
    <source>
        <dbReference type="EMBL" id="SNR77008.1"/>
    </source>
</evidence>
<dbReference type="CDD" id="cd00761">
    <property type="entry name" value="Glyco_tranf_GTA_type"/>
    <property type="match status" value="1"/>
</dbReference>
<dbReference type="Gene3D" id="3.90.550.10">
    <property type="entry name" value="Spore Coat Polysaccharide Biosynthesis Protein SpsA, Chain A"/>
    <property type="match status" value="1"/>
</dbReference>
<dbReference type="EMBL" id="FZNY01000002">
    <property type="protein sequence ID" value="SNR77008.1"/>
    <property type="molecule type" value="Genomic_DNA"/>
</dbReference>
<proteinExistence type="predicted"/>
<dbReference type="GO" id="GO:0016758">
    <property type="term" value="F:hexosyltransferase activity"/>
    <property type="evidence" value="ECO:0007669"/>
    <property type="project" value="UniProtKB-ARBA"/>
</dbReference>
<evidence type="ECO:0000259" key="1">
    <source>
        <dbReference type="Pfam" id="PF00535"/>
    </source>
</evidence>
<reference evidence="2 3" key="1">
    <citation type="submission" date="2017-06" db="EMBL/GenBank/DDBJ databases">
        <authorList>
            <person name="Kim H.J."/>
            <person name="Triplett B.A."/>
        </authorList>
    </citation>
    <scope>NUCLEOTIDE SEQUENCE [LARGE SCALE GENOMIC DNA]</scope>
    <source>
        <strain evidence="2 3">DSM 25597</strain>
    </source>
</reference>
<dbReference type="RefSeq" id="WP_089371258.1">
    <property type="nucleotide sequence ID" value="NZ_BMEP01000001.1"/>
</dbReference>
<dbReference type="PANTHER" id="PTHR22916:SF3">
    <property type="entry name" value="UDP-GLCNAC:BETAGAL BETA-1,3-N-ACETYLGLUCOSAMINYLTRANSFERASE-LIKE PROTEIN 1"/>
    <property type="match status" value="1"/>
</dbReference>
<dbReference type="AlphaFoldDB" id="A0A238Z246"/>
<dbReference type="InterPro" id="IPR001173">
    <property type="entry name" value="Glyco_trans_2-like"/>
</dbReference>
<keyword evidence="3" id="KW-1185">Reference proteome</keyword>
<dbReference type="Pfam" id="PF00535">
    <property type="entry name" value="Glycos_transf_2"/>
    <property type="match status" value="1"/>
</dbReference>
<gene>
    <name evidence="2" type="ORF">SAMN06265376_102521</name>
</gene>
<sequence length="301" mass="35017">MDSNILISICTATYNRSELLPILYRSLEAQTNTHFEWIVIDDGSTDTTAQVLKGFEQNASFPIRYYKQKNQGKHIAINTGVSKAKGTFFFIVDSDDRLPSDAIAILHKKIASIKDNPDIAGVVGLKCYFNKQVVGSDSLHRDAICDIFDYRYIHKIQGDRAEVFKTTILKQYPFPKFEEEKFLPESIVWNRIGQQYQMLFFNENVYECEYLEDGLSAQSITLRRKYPKGVMHLYAELGAVTKIGLVNRCKAHINFWRFFFCNRSHMLQHIQLLKKQYLAFVWIPLGMFFYLKDSLTQKKEL</sequence>
<name>A0A238Z246_9FLAO</name>
<keyword evidence="2" id="KW-0808">Transferase</keyword>
<dbReference type="Proteomes" id="UP000198379">
    <property type="component" value="Unassembled WGS sequence"/>
</dbReference>
<dbReference type="InterPro" id="IPR029044">
    <property type="entry name" value="Nucleotide-diphossugar_trans"/>
</dbReference>
<organism evidence="2 3">
    <name type="scientific">Dokdonia pacifica</name>
    <dbReference type="NCBI Taxonomy" id="1627892"/>
    <lineage>
        <taxon>Bacteria</taxon>
        <taxon>Pseudomonadati</taxon>
        <taxon>Bacteroidota</taxon>
        <taxon>Flavobacteriia</taxon>
        <taxon>Flavobacteriales</taxon>
        <taxon>Flavobacteriaceae</taxon>
        <taxon>Dokdonia</taxon>
    </lineage>
</organism>
<protein>
    <submittedName>
        <fullName evidence="2">Glycosyl transferase family 2</fullName>
    </submittedName>
</protein>
<evidence type="ECO:0000313" key="3">
    <source>
        <dbReference type="Proteomes" id="UP000198379"/>
    </source>
</evidence>
<dbReference type="SUPFAM" id="SSF53448">
    <property type="entry name" value="Nucleotide-diphospho-sugar transferases"/>
    <property type="match status" value="1"/>
</dbReference>